<evidence type="ECO:0000256" key="2">
    <source>
        <dbReference type="ARBA" id="ARBA00022679"/>
    </source>
</evidence>
<gene>
    <name evidence="4" type="ORF">AAME72_01025</name>
</gene>
<reference evidence="4" key="1">
    <citation type="submission" date="2024-05" db="EMBL/GenBank/DDBJ databases">
        <title>The Natural Products Discovery Center: Release of the First 8490 Sequenced Strains for Exploring Actinobacteria Biosynthetic Diversity.</title>
        <authorList>
            <person name="Kalkreuter E."/>
            <person name="Kautsar S.A."/>
            <person name="Yang D."/>
            <person name="Bader C.D."/>
            <person name="Teijaro C.N."/>
            <person name="Fluegel L."/>
            <person name="Davis C.M."/>
            <person name="Simpson J.R."/>
            <person name="Lauterbach L."/>
            <person name="Steele A.D."/>
            <person name="Gui C."/>
            <person name="Meng S."/>
            <person name="Li G."/>
            <person name="Viehrig K."/>
            <person name="Ye F."/>
            <person name="Su P."/>
            <person name="Kiefer A.F."/>
            <person name="Nichols A."/>
            <person name="Cepeda A.J."/>
            <person name="Yan W."/>
            <person name="Fan B."/>
            <person name="Jiang Y."/>
            <person name="Adhikari A."/>
            <person name="Zheng C.-J."/>
            <person name="Schuster L."/>
            <person name="Cowan T.M."/>
            <person name="Smanski M.J."/>
            <person name="Chevrette M.G."/>
            <person name="de Carvalho L.P.S."/>
            <person name="Shen B."/>
        </authorList>
    </citation>
    <scope>NUCLEOTIDE SEQUENCE</scope>
    <source>
        <strain evidence="4">NPDC080035</strain>
    </source>
</reference>
<dbReference type="InterPro" id="IPR029063">
    <property type="entry name" value="SAM-dependent_MTases_sf"/>
</dbReference>
<evidence type="ECO:0000256" key="3">
    <source>
        <dbReference type="ARBA" id="ARBA00022691"/>
    </source>
</evidence>
<dbReference type="SUPFAM" id="SSF53335">
    <property type="entry name" value="S-adenosyl-L-methionine-dependent methyltransferases"/>
    <property type="match status" value="1"/>
</dbReference>
<dbReference type="EC" id="2.1.-.-" evidence="4"/>
<protein>
    <submittedName>
        <fullName evidence="4">Class I SAM-dependent methyltransferase</fullName>
        <ecNumber evidence="4">2.1.-.-</ecNumber>
    </submittedName>
</protein>
<name>A0AAU7GEF5_9MICO</name>
<dbReference type="RefSeq" id="WP_348788403.1">
    <property type="nucleotide sequence ID" value="NZ_CP157390.1"/>
</dbReference>
<accession>A0AAU7GEF5</accession>
<proteinExistence type="predicted"/>
<evidence type="ECO:0000313" key="4">
    <source>
        <dbReference type="EMBL" id="XBM48453.1"/>
    </source>
</evidence>
<keyword evidence="3" id="KW-0949">S-adenosyl-L-methionine</keyword>
<dbReference type="Gene3D" id="3.40.50.150">
    <property type="entry name" value="Vaccinia Virus protein VP39"/>
    <property type="match status" value="1"/>
</dbReference>
<dbReference type="PANTHER" id="PTHR43464:SF19">
    <property type="entry name" value="UBIQUINONE BIOSYNTHESIS O-METHYLTRANSFERASE, MITOCHONDRIAL"/>
    <property type="match status" value="1"/>
</dbReference>
<sequence length="208" mass="23140">MTTGDQDDRSEGSETAAADYAQRLRRLEGARWRRLLNVQAPYRWNIRRLGLGRVLDIGCGLGRNLAHLDNDSVGVDHNADSIAIARSRGLTAFTSAEFPGSGYDVPGAFDSLLFAHVIEHVSPEYGVWLVKEYLPYLKPGGKVCFITPQEGGFASDATHITFTDFDGLRRLSDATGLTVDRQFSFPLPRFAGKAFRYNEFVMVTHRPE</sequence>
<dbReference type="GO" id="GO:0032259">
    <property type="term" value="P:methylation"/>
    <property type="evidence" value="ECO:0007669"/>
    <property type="project" value="UniProtKB-KW"/>
</dbReference>
<organism evidence="4">
    <name type="scientific">Leifsonia sp. NPDC080035</name>
    <dbReference type="NCBI Taxonomy" id="3143936"/>
    <lineage>
        <taxon>Bacteria</taxon>
        <taxon>Bacillati</taxon>
        <taxon>Actinomycetota</taxon>
        <taxon>Actinomycetes</taxon>
        <taxon>Micrococcales</taxon>
        <taxon>Microbacteriaceae</taxon>
        <taxon>Leifsonia</taxon>
    </lineage>
</organism>
<keyword evidence="1 4" id="KW-0489">Methyltransferase</keyword>
<dbReference type="AlphaFoldDB" id="A0AAU7GEF5"/>
<dbReference type="EMBL" id="CP157390">
    <property type="protein sequence ID" value="XBM48453.1"/>
    <property type="molecule type" value="Genomic_DNA"/>
</dbReference>
<dbReference type="GO" id="GO:0008168">
    <property type="term" value="F:methyltransferase activity"/>
    <property type="evidence" value="ECO:0007669"/>
    <property type="project" value="UniProtKB-KW"/>
</dbReference>
<dbReference type="PANTHER" id="PTHR43464">
    <property type="entry name" value="METHYLTRANSFERASE"/>
    <property type="match status" value="1"/>
</dbReference>
<evidence type="ECO:0000256" key="1">
    <source>
        <dbReference type="ARBA" id="ARBA00022603"/>
    </source>
</evidence>
<dbReference type="CDD" id="cd02440">
    <property type="entry name" value="AdoMet_MTases"/>
    <property type="match status" value="1"/>
</dbReference>
<keyword evidence="2 4" id="KW-0808">Transferase</keyword>
<dbReference type="Pfam" id="PF13489">
    <property type="entry name" value="Methyltransf_23"/>
    <property type="match status" value="1"/>
</dbReference>